<dbReference type="EMBL" id="MU801898">
    <property type="protein sequence ID" value="KAJ3989391.1"/>
    <property type="molecule type" value="Genomic_DNA"/>
</dbReference>
<name>A0AA38Q8H9_9AGAR</name>
<reference evidence="4" key="1">
    <citation type="submission" date="2022-08" db="EMBL/GenBank/DDBJ databases">
        <authorList>
            <consortium name="DOE Joint Genome Institute"/>
            <person name="Min B."/>
            <person name="Riley R."/>
            <person name="Sierra-Patev S."/>
            <person name="Naranjo-Ortiz M."/>
            <person name="Looney B."/>
            <person name="Konkel Z."/>
            <person name="Slot J.C."/>
            <person name="Sakamoto Y."/>
            <person name="Steenwyk J.L."/>
            <person name="Rokas A."/>
            <person name="Carro J."/>
            <person name="Camarero S."/>
            <person name="Ferreira P."/>
            <person name="Molpeceres G."/>
            <person name="Ruiz-Duenas F.J."/>
            <person name="Serrano A."/>
            <person name="Henrissat B."/>
            <person name="Drula E."/>
            <person name="Hughes K.W."/>
            <person name="Mata J.L."/>
            <person name="Ishikawa N.K."/>
            <person name="Vargas-Isla R."/>
            <person name="Ushijima S."/>
            <person name="Smith C.A."/>
            <person name="Ahrendt S."/>
            <person name="Andreopoulos W."/>
            <person name="He G."/>
            <person name="Labutti K."/>
            <person name="Lipzen A."/>
            <person name="Ng V."/>
            <person name="Sandor L."/>
            <person name="Barry K."/>
            <person name="Martinez A.T."/>
            <person name="Xiao Y."/>
            <person name="Gibbons J.G."/>
            <person name="Terashima K."/>
            <person name="Hibbett D.S."/>
            <person name="Grigoriev I.V."/>
        </authorList>
    </citation>
    <scope>NUCLEOTIDE SEQUENCE</scope>
    <source>
        <strain evidence="4">TFB7829</strain>
    </source>
</reference>
<evidence type="ECO:0000313" key="4">
    <source>
        <dbReference type="EMBL" id="KAJ3989391.1"/>
    </source>
</evidence>
<keyword evidence="2" id="KW-0560">Oxidoreductase</keyword>
<dbReference type="Proteomes" id="UP001163850">
    <property type="component" value="Unassembled WGS sequence"/>
</dbReference>
<evidence type="ECO:0000313" key="5">
    <source>
        <dbReference type="Proteomes" id="UP001163850"/>
    </source>
</evidence>
<proteinExistence type="inferred from homology"/>
<protein>
    <submittedName>
        <fullName evidence="4">NAD-P-binding protein</fullName>
    </submittedName>
</protein>
<comment type="similarity">
    <text evidence="1 3">Belongs to the short-chain dehydrogenases/reductases (SDR) family.</text>
</comment>
<dbReference type="InterPro" id="IPR036291">
    <property type="entry name" value="NAD(P)-bd_dom_sf"/>
</dbReference>
<dbReference type="SUPFAM" id="SSF51735">
    <property type="entry name" value="NAD(P)-binding Rossmann-fold domains"/>
    <property type="match status" value="1"/>
</dbReference>
<gene>
    <name evidence="4" type="ORF">F5890DRAFT_1247510</name>
</gene>
<evidence type="ECO:0000256" key="2">
    <source>
        <dbReference type="ARBA" id="ARBA00023002"/>
    </source>
</evidence>
<sequence length="322" mass="35456">MTMTARQQLVWFITGENTIPRISKMFEYWSNTHCQEGATSEQGFGAHLVSNALSRGDLVIATGRSQEKLDNILEKHENTENLRVLQLDVTNPTTVRDLVNQAVGFWGRIDVAVNNAGNGELGLIEETDTSAIRHQFETNLFGPVEVVKAILPHMRSRRSGTIVFLGSRSVWIGETPGLAHYSASKAAMHAMAEGLASEVSHLGIRVLLLAPGAFRTNIYASSPFHQENSIPDYDGLRAACIQRFKGIAGHEPGDPVKAMQILVDVVRGEGVAVGKKWPEPGTSLLLGNDAERDLYKRFDKLKAVVLEWADVVRSVWYPIDAN</sequence>
<accession>A0AA38Q8H9</accession>
<dbReference type="PANTHER" id="PTHR43976">
    <property type="entry name" value="SHORT CHAIN DEHYDROGENASE"/>
    <property type="match status" value="1"/>
</dbReference>
<dbReference type="InterPro" id="IPR002347">
    <property type="entry name" value="SDR_fam"/>
</dbReference>
<dbReference type="CDD" id="cd05374">
    <property type="entry name" value="17beta-HSD-like_SDR_c"/>
    <property type="match status" value="1"/>
</dbReference>
<evidence type="ECO:0000256" key="1">
    <source>
        <dbReference type="ARBA" id="ARBA00006484"/>
    </source>
</evidence>
<evidence type="ECO:0000256" key="3">
    <source>
        <dbReference type="RuleBase" id="RU000363"/>
    </source>
</evidence>
<dbReference type="InterPro" id="IPR051911">
    <property type="entry name" value="SDR_oxidoreductase"/>
</dbReference>
<dbReference type="PRINTS" id="PR00081">
    <property type="entry name" value="GDHRDH"/>
</dbReference>
<dbReference type="GO" id="GO:0016491">
    <property type="term" value="F:oxidoreductase activity"/>
    <property type="evidence" value="ECO:0007669"/>
    <property type="project" value="UniProtKB-KW"/>
</dbReference>
<dbReference type="AlphaFoldDB" id="A0AA38Q8H9"/>
<dbReference type="PANTHER" id="PTHR43976:SF16">
    <property type="entry name" value="SHORT-CHAIN DEHYDROGENASE_REDUCTASE FAMILY PROTEIN"/>
    <property type="match status" value="1"/>
</dbReference>
<dbReference type="PRINTS" id="PR00080">
    <property type="entry name" value="SDRFAMILY"/>
</dbReference>
<dbReference type="Pfam" id="PF00106">
    <property type="entry name" value="adh_short"/>
    <property type="match status" value="1"/>
</dbReference>
<organism evidence="4 5">
    <name type="scientific">Lentinula detonsa</name>
    <dbReference type="NCBI Taxonomy" id="2804962"/>
    <lineage>
        <taxon>Eukaryota</taxon>
        <taxon>Fungi</taxon>
        <taxon>Dikarya</taxon>
        <taxon>Basidiomycota</taxon>
        <taxon>Agaricomycotina</taxon>
        <taxon>Agaricomycetes</taxon>
        <taxon>Agaricomycetidae</taxon>
        <taxon>Agaricales</taxon>
        <taxon>Marasmiineae</taxon>
        <taxon>Omphalotaceae</taxon>
        <taxon>Lentinula</taxon>
    </lineage>
</organism>
<comment type="caution">
    <text evidence="4">The sequence shown here is derived from an EMBL/GenBank/DDBJ whole genome shotgun (WGS) entry which is preliminary data.</text>
</comment>
<dbReference type="Gene3D" id="3.40.50.720">
    <property type="entry name" value="NAD(P)-binding Rossmann-like Domain"/>
    <property type="match status" value="1"/>
</dbReference>